<evidence type="ECO:0000256" key="1">
    <source>
        <dbReference type="SAM" id="MobiDB-lite"/>
    </source>
</evidence>
<proteinExistence type="predicted"/>
<feature type="region of interest" description="Disordered" evidence="1">
    <location>
        <begin position="139"/>
        <end position="192"/>
    </location>
</feature>
<dbReference type="EMBL" id="HG529610">
    <property type="protein sequence ID" value="CDI54353.1"/>
    <property type="molecule type" value="Genomic_DNA"/>
</dbReference>
<accession>A0A077R5X1</accession>
<sequence>MSEIRKQVVQELMAALAITSGVKPDFTIVTPEPNAAGKAKFDVEKETHILFLLSDLCHLIDGPNDLVPLFANRAAIWWSITGDFAMNDMEHEVVLLTLMKLFSSDGESGSDQERNISKPSNISADSVIQGLAQGAKKKAAKKATAGQSLTEDVSSTPARKAFEAKAPSDEAPNDDLPGENATSDKRTNGKTSFDVEGVLNSIHTIATGLRQAIDPPREVEMVFGRQTLKF</sequence>
<feature type="compositionally biased region" description="Polar residues" evidence="1">
    <location>
        <begin position="146"/>
        <end position="157"/>
    </location>
</feature>
<organism evidence="2">
    <name type="scientific">Melanopsichium pennsylvanicum 4</name>
    <dbReference type="NCBI Taxonomy" id="1398559"/>
    <lineage>
        <taxon>Eukaryota</taxon>
        <taxon>Fungi</taxon>
        <taxon>Dikarya</taxon>
        <taxon>Basidiomycota</taxon>
        <taxon>Ustilaginomycotina</taxon>
        <taxon>Ustilaginomycetes</taxon>
        <taxon>Ustilaginales</taxon>
        <taxon>Ustilaginaceae</taxon>
        <taxon>Melanopsichium</taxon>
    </lineage>
</organism>
<reference evidence="2" key="1">
    <citation type="journal article" date="2014" name="Genome Biol. Evol.">
        <title>Gene Loss Rather Than Gene Gain Is Associated with a Host Jump from Monocots to Dicots in the Smut Fungus Melanopsichium pennsylvanicum.</title>
        <authorList>
            <person name="Sharma R."/>
            <person name="Mishra B."/>
            <person name="Runge F."/>
            <person name="Thines M."/>
        </authorList>
    </citation>
    <scope>NUCLEOTIDE SEQUENCE</scope>
    <source>
        <strain evidence="2">4</strain>
    </source>
</reference>
<protein>
    <submittedName>
        <fullName evidence="2">Uncharacterized protein</fullName>
    </submittedName>
</protein>
<feature type="non-terminal residue" evidence="2">
    <location>
        <position position="230"/>
    </location>
</feature>
<name>A0A077R5X1_9BASI</name>
<evidence type="ECO:0000313" key="2">
    <source>
        <dbReference type="EMBL" id="CDI54353.1"/>
    </source>
</evidence>
<feature type="non-terminal residue" evidence="2">
    <location>
        <position position="1"/>
    </location>
</feature>
<dbReference type="AlphaFoldDB" id="A0A077R5X1"/>